<accession>A0A0D3F0M3</accession>
<protein>
    <submittedName>
        <fullName evidence="1">Uncharacterized protein</fullName>
    </submittedName>
</protein>
<reference evidence="1" key="1">
    <citation type="journal article" date="2009" name="Rice">
        <title>De Novo Next Generation Sequencing of Plant Genomes.</title>
        <authorList>
            <person name="Rounsley S."/>
            <person name="Marri P.R."/>
            <person name="Yu Y."/>
            <person name="He R."/>
            <person name="Sisneros N."/>
            <person name="Goicoechea J.L."/>
            <person name="Lee S.J."/>
            <person name="Angelova A."/>
            <person name="Kudrna D."/>
            <person name="Luo M."/>
            <person name="Affourtit J."/>
            <person name="Desany B."/>
            <person name="Knight J."/>
            <person name="Niazi F."/>
            <person name="Egholm M."/>
            <person name="Wing R.A."/>
        </authorList>
    </citation>
    <scope>NUCLEOTIDE SEQUENCE [LARGE SCALE GENOMIC DNA]</scope>
    <source>
        <strain evidence="1">cv. IRGC 105608</strain>
    </source>
</reference>
<sequence length="65" mass="6977">MARRQHCALPGGGALPSASHLLTGFGKKEVCKDTAFLRHQQMLIPEPLNMSSPAARQLSTHLGLV</sequence>
<name>A0A0D3F0M3_9ORYZ</name>
<organism evidence="1">
    <name type="scientific">Oryza barthii</name>
    <dbReference type="NCBI Taxonomy" id="65489"/>
    <lineage>
        <taxon>Eukaryota</taxon>
        <taxon>Viridiplantae</taxon>
        <taxon>Streptophyta</taxon>
        <taxon>Embryophyta</taxon>
        <taxon>Tracheophyta</taxon>
        <taxon>Spermatophyta</taxon>
        <taxon>Magnoliopsida</taxon>
        <taxon>Liliopsida</taxon>
        <taxon>Poales</taxon>
        <taxon>Poaceae</taxon>
        <taxon>BOP clade</taxon>
        <taxon>Oryzoideae</taxon>
        <taxon>Oryzeae</taxon>
        <taxon>Oryzinae</taxon>
        <taxon>Oryza</taxon>
    </lineage>
</organism>
<evidence type="ECO:0000313" key="1">
    <source>
        <dbReference type="EnsemblPlants" id="OBART02G03610.1"/>
    </source>
</evidence>
<reference evidence="1" key="2">
    <citation type="submission" date="2015-03" db="UniProtKB">
        <authorList>
            <consortium name="EnsemblPlants"/>
        </authorList>
    </citation>
    <scope>IDENTIFICATION</scope>
</reference>
<evidence type="ECO:0000313" key="2">
    <source>
        <dbReference type="Proteomes" id="UP000026960"/>
    </source>
</evidence>
<dbReference type="AlphaFoldDB" id="A0A0D3F0M3"/>
<dbReference type="Proteomes" id="UP000026960">
    <property type="component" value="Chromosome 2"/>
</dbReference>
<dbReference type="EnsemblPlants" id="OBART02G03610.1">
    <property type="protein sequence ID" value="OBART02G03610.1"/>
    <property type="gene ID" value="OBART02G03610"/>
</dbReference>
<proteinExistence type="predicted"/>
<dbReference type="HOGENOM" id="CLU_2853264_0_0_1"/>
<dbReference type="Gramene" id="OBART02G03610.1">
    <property type="protein sequence ID" value="OBART02G03610.1"/>
    <property type="gene ID" value="OBART02G03610"/>
</dbReference>
<keyword evidence="2" id="KW-1185">Reference proteome</keyword>
<dbReference type="PaxDb" id="65489-OBART02G03610.1"/>